<name>A0ABP7MFR9_9GAMM</name>
<protein>
    <recommendedName>
        <fullName evidence="1">DUF2249 domain-containing protein</fullName>
    </recommendedName>
</protein>
<evidence type="ECO:0000313" key="3">
    <source>
        <dbReference type="Proteomes" id="UP001501565"/>
    </source>
</evidence>
<evidence type="ECO:0000313" key="2">
    <source>
        <dbReference type="EMBL" id="GAA3919551.1"/>
    </source>
</evidence>
<dbReference type="SUPFAM" id="SSF64307">
    <property type="entry name" value="SirA-like"/>
    <property type="match status" value="1"/>
</dbReference>
<keyword evidence="3" id="KW-1185">Reference proteome</keyword>
<reference evidence="3" key="1">
    <citation type="journal article" date="2019" name="Int. J. Syst. Evol. Microbiol.">
        <title>The Global Catalogue of Microorganisms (GCM) 10K type strain sequencing project: providing services to taxonomists for standard genome sequencing and annotation.</title>
        <authorList>
            <consortium name="The Broad Institute Genomics Platform"/>
            <consortium name="The Broad Institute Genome Sequencing Center for Infectious Disease"/>
            <person name="Wu L."/>
            <person name="Ma J."/>
        </authorList>
    </citation>
    <scope>NUCLEOTIDE SEQUENCE [LARGE SCALE GENOMIC DNA]</scope>
    <source>
        <strain evidence="3">JCM 17551</strain>
    </source>
</reference>
<comment type="caution">
    <text evidence="2">The sequence shown here is derived from an EMBL/GenBank/DDBJ whole genome shotgun (WGS) entry which is preliminary data.</text>
</comment>
<dbReference type="EMBL" id="BAABBN010000004">
    <property type="protein sequence ID" value="GAA3919551.1"/>
    <property type="molecule type" value="Genomic_DNA"/>
</dbReference>
<feature type="domain" description="DUF2249" evidence="1">
    <location>
        <begin position="21"/>
        <end position="86"/>
    </location>
</feature>
<gene>
    <name evidence="2" type="ORF">GCM10022277_13740</name>
</gene>
<sequence length="91" mass="10497">MATNNDVKSEFARIASLPFVELDVRHLEAPEPMKAILQALQNLPAQSWLKVVHRREPFPLYQILSENGFRFHRQVIADGFQIAIWRISNNG</sequence>
<dbReference type="RefSeq" id="WP_344796826.1">
    <property type="nucleotide sequence ID" value="NZ_BAABBN010000004.1"/>
</dbReference>
<proteinExistence type="predicted"/>
<dbReference type="Proteomes" id="UP001501565">
    <property type="component" value="Unassembled WGS sequence"/>
</dbReference>
<dbReference type="Pfam" id="PF10006">
    <property type="entry name" value="DUF2249"/>
    <property type="match status" value="1"/>
</dbReference>
<evidence type="ECO:0000259" key="1">
    <source>
        <dbReference type="Pfam" id="PF10006"/>
    </source>
</evidence>
<accession>A0ABP7MFR9</accession>
<organism evidence="2 3">
    <name type="scientific">Litoribacillus peritrichatus</name>
    <dbReference type="NCBI Taxonomy" id="718191"/>
    <lineage>
        <taxon>Bacteria</taxon>
        <taxon>Pseudomonadati</taxon>
        <taxon>Pseudomonadota</taxon>
        <taxon>Gammaproteobacteria</taxon>
        <taxon>Oceanospirillales</taxon>
        <taxon>Oceanospirillaceae</taxon>
        <taxon>Litoribacillus</taxon>
    </lineage>
</organism>
<dbReference type="InterPro" id="IPR018720">
    <property type="entry name" value="DUF2249"/>
</dbReference>
<dbReference type="InterPro" id="IPR036868">
    <property type="entry name" value="TusA-like_sf"/>
</dbReference>